<accession>A0ABP0HJ51</accession>
<evidence type="ECO:0000256" key="1">
    <source>
        <dbReference type="SAM" id="MobiDB-lite"/>
    </source>
</evidence>
<protein>
    <recommendedName>
        <fullName evidence="4">AP2/ERF domain-containing protein</fullName>
    </recommendedName>
</protein>
<feature type="compositionally biased region" description="Basic and acidic residues" evidence="1">
    <location>
        <begin position="45"/>
        <end position="55"/>
    </location>
</feature>
<evidence type="ECO:0000313" key="2">
    <source>
        <dbReference type="EMBL" id="CAK8989813.1"/>
    </source>
</evidence>
<feature type="compositionally biased region" description="Basic and acidic residues" evidence="1">
    <location>
        <begin position="461"/>
        <end position="488"/>
    </location>
</feature>
<sequence>MVRTMASTFGIPNARKAKKDSRKKHRRKQGSDDDSDDGLGPVMLTKKESRKRNAEFEKKCAAEAFRFEQERAKLLYGRLPRHLEERHEDYLARLPRVEFSSDSSDTSPPRKKTAKAKKKPPCTSTSKKRSVAGLRLGLEAGETRRESREVPNVKEAEEPEEPKKLKQKKSSKVEEPQEADGEGATGPGEPPAELDKATPRQVALRMQGRKDGRLCAPLIENLKSGVKGIVWDAANRSWRINNIPTTPAGLKGKRTSKTFSVAQHGGYEEALEKAKEHFYALVAKGILKASKEKTLPQSEVPGVKWNKRSQRWEVLVKVPRKKRIYAGQFKTREEAEAKARTVWQQHELQPLGYKEYVESKKPQPPWTPTEACSGVRWCSSKANWHVRTQFFRRWIDKSFPLKVLTAEEGERAWREACAWLKKEKERITEATPEEERKRIEGARSGQPGRVTQKAKKKQKDVKKEEVKQETPRKRARVKQEVKEEIKEELSDDNSGALAAVTLNEQ</sequence>
<dbReference type="EMBL" id="CAXAMN010000636">
    <property type="protein sequence ID" value="CAK8989813.1"/>
    <property type="molecule type" value="Genomic_DNA"/>
</dbReference>
<feature type="compositionally biased region" description="Basic and acidic residues" evidence="1">
    <location>
        <begin position="427"/>
        <end position="441"/>
    </location>
</feature>
<proteinExistence type="predicted"/>
<reference evidence="2 3" key="1">
    <citation type="submission" date="2024-02" db="EMBL/GenBank/DDBJ databases">
        <authorList>
            <person name="Chen Y."/>
            <person name="Shah S."/>
            <person name="Dougan E. K."/>
            <person name="Thang M."/>
            <person name="Chan C."/>
        </authorList>
    </citation>
    <scope>NUCLEOTIDE SEQUENCE [LARGE SCALE GENOMIC DNA]</scope>
</reference>
<feature type="compositionally biased region" description="Basic residues" evidence="1">
    <location>
        <begin position="15"/>
        <end position="28"/>
    </location>
</feature>
<feature type="compositionally biased region" description="Basic and acidic residues" evidence="1">
    <location>
        <begin position="141"/>
        <end position="164"/>
    </location>
</feature>
<feature type="region of interest" description="Disordered" evidence="1">
    <location>
        <begin position="1"/>
        <end position="55"/>
    </location>
</feature>
<gene>
    <name evidence="2" type="ORF">CCMP2556_LOCUS1803</name>
</gene>
<evidence type="ECO:0008006" key="4">
    <source>
        <dbReference type="Google" id="ProtNLM"/>
    </source>
</evidence>
<feature type="region of interest" description="Disordered" evidence="1">
    <location>
        <begin position="93"/>
        <end position="200"/>
    </location>
</feature>
<comment type="caution">
    <text evidence="2">The sequence shown here is derived from an EMBL/GenBank/DDBJ whole genome shotgun (WGS) entry which is preliminary data.</text>
</comment>
<feature type="compositionally biased region" description="Basic residues" evidence="1">
    <location>
        <begin position="109"/>
        <end position="130"/>
    </location>
</feature>
<name>A0ABP0HJ51_9DINO</name>
<dbReference type="Proteomes" id="UP001642484">
    <property type="component" value="Unassembled WGS sequence"/>
</dbReference>
<dbReference type="Gene3D" id="1.20.5.2050">
    <property type="match status" value="1"/>
</dbReference>
<keyword evidence="3" id="KW-1185">Reference proteome</keyword>
<evidence type="ECO:0000313" key="3">
    <source>
        <dbReference type="Proteomes" id="UP001642484"/>
    </source>
</evidence>
<feature type="region of interest" description="Disordered" evidence="1">
    <location>
        <begin position="427"/>
        <end position="505"/>
    </location>
</feature>
<organism evidence="2 3">
    <name type="scientific">Durusdinium trenchii</name>
    <dbReference type="NCBI Taxonomy" id="1381693"/>
    <lineage>
        <taxon>Eukaryota</taxon>
        <taxon>Sar</taxon>
        <taxon>Alveolata</taxon>
        <taxon>Dinophyceae</taxon>
        <taxon>Suessiales</taxon>
        <taxon>Symbiodiniaceae</taxon>
        <taxon>Durusdinium</taxon>
    </lineage>
</organism>